<keyword evidence="1" id="KW-1133">Transmembrane helix</keyword>
<feature type="transmembrane region" description="Helical" evidence="1">
    <location>
        <begin position="23"/>
        <end position="43"/>
    </location>
</feature>
<dbReference type="HOGENOM" id="CLU_173284_0_0_10"/>
<feature type="domain" description="2TM" evidence="2">
    <location>
        <begin position="11"/>
        <end position="95"/>
    </location>
</feature>
<feature type="transmembrane region" description="Helical" evidence="1">
    <location>
        <begin position="55"/>
        <end position="76"/>
    </location>
</feature>
<gene>
    <name evidence="3" type="ORF">JoomaDRAFT_2440</name>
</gene>
<dbReference type="STRING" id="926559.JoomaDRAFT_2440"/>
<dbReference type="AlphaFoldDB" id="I3C726"/>
<keyword evidence="1" id="KW-0472">Membrane</keyword>
<dbReference type="RefSeq" id="WP_008612848.1">
    <property type="nucleotide sequence ID" value="NZ_JH651379.1"/>
</dbReference>
<evidence type="ECO:0000256" key="1">
    <source>
        <dbReference type="SAM" id="Phobius"/>
    </source>
</evidence>
<dbReference type="Proteomes" id="UP000004690">
    <property type="component" value="Unassembled WGS sequence"/>
</dbReference>
<dbReference type="EMBL" id="JH651379">
    <property type="protein sequence ID" value="EIJ39419.1"/>
    <property type="molecule type" value="Genomic_DNA"/>
</dbReference>
<evidence type="ECO:0000313" key="4">
    <source>
        <dbReference type="Proteomes" id="UP000004690"/>
    </source>
</evidence>
<accession>I3C726</accession>
<name>I3C726_9FLAO</name>
<dbReference type="InterPro" id="IPR025698">
    <property type="entry name" value="2TM_dom"/>
</dbReference>
<proteinExistence type="predicted"/>
<reference evidence="3 4" key="1">
    <citation type="submission" date="2012-02" db="EMBL/GenBank/DDBJ databases">
        <title>Improved High-Quality Draft genome of Joostella marina DSM 19592.</title>
        <authorList>
            <consortium name="US DOE Joint Genome Institute (JGI-PGF)"/>
            <person name="Lucas S."/>
            <person name="Copeland A."/>
            <person name="Lapidus A."/>
            <person name="Bruce D."/>
            <person name="Goodwin L."/>
            <person name="Pitluck S."/>
            <person name="Peters L."/>
            <person name="Chertkov O."/>
            <person name="Ovchinnikova G."/>
            <person name="Kyrpides N."/>
            <person name="Mavromatis K."/>
            <person name="Detter J.C."/>
            <person name="Han C."/>
            <person name="Land M."/>
            <person name="Hauser L."/>
            <person name="Markowitz V."/>
            <person name="Cheng J.-F."/>
            <person name="Hugenholtz P."/>
            <person name="Woyke T."/>
            <person name="Wu D."/>
            <person name="Tindall B."/>
            <person name="Brambilla E."/>
            <person name="Klenk H.-P."/>
            <person name="Eisen J.A."/>
        </authorList>
    </citation>
    <scope>NUCLEOTIDE SEQUENCE [LARGE SCALE GENOMIC DNA]</scope>
    <source>
        <strain evidence="3 4">DSM 19592</strain>
    </source>
</reference>
<organism evidence="3 4">
    <name type="scientific">Galbibacter orientalis DSM 19592</name>
    <dbReference type="NCBI Taxonomy" id="926559"/>
    <lineage>
        <taxon>Bacteria</taxon>
        <taxon>Pseudomonadati</taxon>
        <taxon>Bacteroidota</taxon>
        <taxon>Flavobacteriia</taxon>
        <taxon>Flavobacteriales</taxon>
        <taxon>Flavobacteriaceae</taxon>
        <taxon>Galbibacter</taxon>
    </lineage>
</organism>
<protein>
    <recommendedName>
        <fullName evidence="2">2TM domain-containing protein</fullName>
    </recommendedName>
</protein>
<dbReference type="OrthoDB" id="1495672at2"/>
<dbReference type="eggNOG" id="COG2972">
    <property type="taxonomic scope" value="Bacteria"/>
</dbReference>
<keyword evidence="4" id="KW-1185">Reference proteome</keyword>
<evidence type="ECO:0000259" key="2">
    <source>
        <dbReference type="Pfam" id="PF13239"/>
    </source>
</evidence>
<keyword evidence="1" id="KW-0812">Transmembrane</keyword>
<sequence>MTVTDQNERYKYAKERVKRLKGFYWHLAIFIIINSYILVNIYISSSYNNEEFWNWATFTTLFFWGIGMAMHAWKVFGTQFFFSKKWEEEQIEKYIKEEEFERQKWE</sequence>
<dbReference type="Pfam" id="PF13239">
    <property type="entry name" value="2TM"/>
    <property type="match status" value="1"/>
</dbReference>
<evidence type="ECO:0000313" key="3">
    <source>
        <dbReference type="EMBL" id="EIJ39419.1"/>
    </source>
</evidence>